<dbReference type="EMBL" id="CP106856">
    <property type="protein sequence ID" value="UYB36796.1"/>
    <property type="molecule type" value="Genomic_DNA"/>
</dbReference>
<comment type="cofactor">
    <cofactor evidence="1">
        <name>FMN</name>
        <dbReference type="ChEBI" id="CHEBI:58210"/>
    </cofactor>
</comment>
<dbReference type="InterPro" id="IPR012133">
    <property type="entry name" value="Alpha-hydoxy_acid_DH_FMN"/>
</dbReference>
<evidence type="ECO:0000256" key="4">
    <source>
        <dbReference type="ARBA" id="ARBA00023002"/>
    </source>
</evidence>
<keyword evidence="2" id="KW-0285">Flavoprotein</keyword>
<evidence type="ECO:0000256" key="5">
    <source>
        <dbReference type="ARBA" id="ARBA00024042"/>
    </source>
</evidence>
<sequence length="416" mass="45099">MKRRIPQYSELRELVQFKAFDPDRRRARLVKANTIADLRDIARRRVPTAAFEYVDGGSFAEHSLRRNRDGFDAVEFNPRVLRDVAAVDLRTTIAGAHAALPVGIAPTGLTRLMHAEGEVAGAQAAASFGIPFSLSTMGTVSIEEVAAEAPDAERWFQLYLWKDRPRSLELIRRAEAAGFGALVVTVDTPVSGARYRDTRNGMTLPPTLTAKTILDASYRPEWWFNFLTTKPLGFANFEGERTSVAEQVNTMFDPSLNLEDLAWLRDNWSGKLIVKGIQSASDAVDVLARGADALVVSNHGGRQLDRAPVPLKVLPEIRAAVGPEAQLILDSGIMSGGDIVAALAAGADFTLIGRAYLYGLMAGGRQGVDRALEILRTEMTLVMQLIGATSVAELGPEHLRNLAGVPNAAMRGAAAR</sequence>
<protein>
    <submittedName>
        <fullName evidence="7">Alpha-hydroxy-acid oxidizing protein</fullName>
    </submittedName>
</protein>
<keyword evidence="3" id="KW-0288">FMN</keyword>
<evidence type="ECO:0000313" key="8">
    <source>
        <dbReference type="Proteomes" id="UP001063368"/>
    </source>
</evidence>
<comment type="similarity">
    <text evidence="5">Belongs to the FMN-dependent alpha-hydroxy acid dehydrogenase family.</text>
</comment>
<dbReference type="InterPro" id="IPR008259">
    <property type="entry name" value="FMN_hydac_DH_AS"/>
</dbReference>
<feature type="domain" description="FMN hydroxy acid dehydrogenase" evidence="6">
    <location>
        <begin position="27"/>
        <end position="404"/>
    </location>
</feature>
<dbReference type="PANTHER" id="PTHR10578">
    <property type="entry name" value="S -2-HYDROXY-ACID OXIDASE-RELATED"/>
    <property type="match status" value="1"/>
</dbReference>
<organism evidence="7 8">
    <name type="scientific">Arthrobacter koreensis</name>
    <dbReference type="NCBI Taxonomy" id="199136"/>
    <lineage>
        <taxon>Bacteria</taxon>
        <taxon>Bacillati</taxon>
        <taxon>Actinomycetota</taxon>
        <taxon>Actinomycetes</taxon>
        <taxon>Micrococcales</taxon>
        <taxon>Micrococcaceae</taxon>
        <taxon>Arthrobacter</taxon>
    </lineage>
</organism>
<keyword evidence="8" id="KW-1185">Reference proteome</keyword>
<dbReference type="PROSITE" id="PS00557">
    <property type="entry name" value="FMN_HYDROXY_ACID_DH_1"/>
    <property type="match status" value="1"/>
</dbReference>
<dbReference type="PIRSF" id="PIRSF000138">
    <property type="entry name" value="Al-hdrx_acd_dh"/>
    <property type="match status" value="1"/>
</dbReference>
<dbReference type="PANTHER" id="PTHR10578:SF107">
    <property type="entry name" value="2-HYDROXYACID OXIDASE 1"/>
    <property type="match status" value="1"/>
</dbReference>
<dbReference type="InterPro" id="IPR037396">
    <property type="entry name" value="FMN_HAD"/>
</dbReference>
<dbReference type="RefSeq" id="WP_263128385.1">
    <property type="nucleotide sequence ID" value="NZ_CP106856.1"/>
</dbReference>
<name>A0ABY6FU92_9MICC</name>
<gene>
    <name evidence="7" type="ORF">N9A08_03730</name>
</gene>
<proteinExistence type="inferred from homology"/>
<accession>A0ABY6FU92</accession>
<dbReference type="Pfam" id="PF01070">
    <property type="entry name" value="FMN_dh"/>
    <property type="match status" value="1"/>
</dbReference>
<evidence type="ECO:0000259" key="6">
    <source>
        <dbReference type="PROSITE" id="PS51349"/>
    </source>
</evidence>
<dbReference type="InterPro" id="IPR013785">
    <property type="entry name" value="Aldolase_TIM"/>
</dbReference>
<dbReference type="InterPro" id="IPR000262">
    <property type="entry name" value="FMN-dep_DH"/>
</dbReference>
<reference evidence="7" key="1">
    <citation type="submission" date="2022-09" db="EMBL/GenBank/DDBJ databases">
        <authorList>
            <person name="Li D."/>
            <person name="Cheng J."/>
            <person name="Li Y."/>
        </authorList>
    </citation>
    <scope>NUCLEOTIDE SEQUENCE</scope>
    <source>
        <strain evidence="7">DL</strain>
    </source>
</reference>
<dbReference type="SUPFAM" id="SSF51395">
    <property type="entry name" value="FMN-linked oxidoreductases"/>
    <property type="match status" value="1"/>
</dbReference>
<dbReference type="Proteomes" id="UP001063368">
    <property type="component" value="Chromosome"/>
</dbReference>
<evidence type="ECO:0000256" key="1">
    <source>
        <dbReference type="ARBA" id="ARBA00001917"/>
    </source>
</evidence>
<evidence type="ECO:0000256" key="3">
    <source>
        <dbReference type="ARBA" id="ARBA00022643"/>
    </source>
</evidence>
<dbReference type="Gene3D" id="3.20.20.70">
    <property type="entry name" value="Aldolase class I"/>
    <property type="match status" value="1"/>
</dbReference>
<dbReference type="CDD" id="cd02809">
    <property type="entry name" value="alpha_hydroxyacid_oxid_FMN"/>
    <property type="match status" value="1"/>
</dbReference>
<evidence type="ECO:0000256" key="2">
    <source>
        <dbReference type="ARBA" id="ARBA00022630"/>
    </source>
</evidence>
<keyword evidence="4" id="KW-0560">Oxidoreductase</keyword>
<dbReference type="PROSITE" id="PS51349">
    <property type="entry name" value="FMN_HYDROXY_ACID_DH_2"/>
    <property type="match status" value="1"/>
</dbReference>
<evidence type="ECO:0000313" key="7">
    <source>
        <dbReference type="EMBL" id="UYB36796.1"/>
    </source>
</evidence>